<dbReference type="EMBL" id="JBFQXQ010000003">
    <property type="protein sequence ID" value="MEX3174254.1"/>
    <property type="molecule type" value="Genomic_DNA"/>
</dbReference>
<keyword evidence="5 9" id="KW-0812">Transmembrane</keyword>
<dbReference type="Gene3D" id="2.60.40.2070">
    <property type="match status" value="1"/>
</dbReference>
<dbReference type="Gene3D" id="2.60.40.2610">
    <property type="entry name" value="Outer membrane usher protein FimD, plug domain"/>
    <property type="match status" value="1"/>
</dbReference>
<proteinExistence type="inferred from homology"/>
<dbReference type="Proteomes" id="UP001558101">
    <property type="component" value="Unassembled WGS sequence"/>
</dbReference>
<evidence type="ECO:0000256" key="7">
    <source>
        <dbReference type="ARBA" id="ARBA00023136"/>
    </source>
</evidence>
<evidence type="ECO:0000256" key="1">
    <source>
        <dbReference type="ARBA" id="ARBA00004571"/>
    </source>
</evidence>
<accession>A0ABV3UL07</accession>
<dbReference type="Pfam" id="PF00577">
    <property type="entry name" value="Usher"/>
    <property type="match status" value="1"/>
</dbReference>
<name>A0ABV3UL07_9GAMM</name>
<dbReference type="Pfam" id="PF13953">
    <property type="entry name" value="PapC_C"/>
    <property type="match status" value="1"/>
</dbReference>
<evidence type="ECO:0000256" key="3">
    <source>
        <dbReference type="ARBA" id="ARBA00022448"/>
    </source>
</evidence>
<dbReference type="InterPro" id="IPR025949">
    <property type="entry name" value="PapC-like_C"/>
</dbReference>
<keyword evidence="7 9" id="KW-0472">Membrane</keyword>
<dbReference type="NCBIfam" id="NF011812">
    <property type="entry name" value="PRK15284.1"/>
    <property type="match status" value="1"/>
</dbReference>
<comment type="caution">
    <text evidence="13">The sequence shown here is derived from an EMBL/GenBank/DDBJ whole genome shotgun (WGS) entry which is preliminary data.</text>
</comment>
<dbReference type="PANTHER" id="PTHR30451">
    <property type="entry name" value="OUTER MEMBRANE USHER PROTEIN"/>
    <property type="match status" value="1"/>
</dbReference>
<dbReference type="RefSeq" id="WP_017893978.1">
    <property type="nucleotide sequence ID" value="NZ_CAMKID010000005.1"/>
</dbReference>
<keyword evidence="6" id="KW-0732">Signal</keyword>
<evidence type="ECO:0000256" key="2">
    <source>
        <dbReference type="ARBA" id="ARBA00008064"/>
    </source>
</evidence>
<reference evidence="13 14" key="1">
    <citation type="submission" date="2024-07" db="EMBL/GenBank/DDBJ databases">
        <title>Genomes of novel Serratia strains from suburban soil.</title>
        <authorList>
            <person name="Markert E.X."/>
            <person name="Severe K."/>
            <person name="Severe L."/>
            <person name="Twing K.I."/>
            <person name="Ward L.M."/>
        </authorList>
    </citation>
    <scope>NUCLEOTIDE SEQUENCE [LARGE SCALE GENOMIC DNA]</scope>
    <source>
        <strain evidence="13 14">3C-UT</strain>
    </source>
</reference>
<dbReference type="InterPro" id="IPR042186">
    <property type="entry name" value="FimD_plug_dom"/>
</dbReference>
<dbReference type="InterPro" id="IPR025885">
    <property type="entry name" value="PapC_N"/>
</dbReference>
<organism evidence="13 14">
    <name type="scientific">Serratia quinivorans</name>
    <dbReference type="NCBI Taxonomy" id="137545"/>
    <lineage>
        <taxon>Bacteria</taxon>
        <taxon>Pseudomonadati</taxon>
        <taxon>Pseudomonadota</taxon>
        <taxon>Gammaproteobacteria</taxon>
        <taxon>Enterobacterales</taxon>
        <taxon>Yersiniaceae</taxon>
        <taxon>Serratia</taxon>
    </lineage>
</organism>
<dbReference type="PROSITE" id="PS01151">
    <property type="entry name" value="FIMBRIAL_USHER"/>
    <property type="match status" value="1"/>
</dbReference>
<evidence type="ECO:0000256" key="9">
    <source>
        <dbReference type="RuleBase" id="RU003884"/>
    </source>
</evidence>
<feature type="domain" description="PapC-like C-terminal" evidence="11">
    <location>
        <begin position="759"/>
        <end position="814"/>
    </location>
</feature>
<keyword evidence="4" id="KW-1134">Transmembrane beta strand</keyword>
<keyword evidence="9" id="KW-1029">Fimbrium biogenesis</keyword>
<dbReference type="Gene3D" id="2.60.40.3110">
    <property type="match status" value="1"/>
</dbReference>
<keyword evidence="3 9" id="KW-0813">Transport</keyword>
<sequence>MLSPAGKLFRLQVLGLCVALSLGNPVALVYAAAEIQFNTDVLDINDRKNIDLSQFTRSGYIMPGVYTMVVHVNKNDLPEQTVTFLAPPKDPKGSEACLSPALVKQLGFKEKLQNSLSWTHDGQCLDLQRLAGMEARGDLSTSSLYLNIPQAYLEYSSESWDPPSRWDEGIPGLLFDYNVNAQTQKNLKGGGSSYNLSGNGTSGANLGAWRLRADWQANLNHQTGSNQPTDKQFDWSRYYAYRAIPALRSRLTMGEDYLNSDIFDSLRFSGASLRSDDSMLPPNLRGYAPEVSGVAKTNAKVVVSQQGRVLYETQVAAGPFRIQDINDAVSGELDVRVEEQDGSVQEFKMNTASIPYLTRPGTVRYKLAAGKPSEWGHHLRGPLFGTGEFSWGISNGWSLYGGAISGGDYNALSVGLGRDLLALGALSFDATQSRAKLPEDGVLTGGSYRLSYSKNFDDYDSQVTFAGYRFSQEDFMSMGEYLDSRYEGGRSGKSKEMYTITFNKQFRELGLSTYLNYSHQTYWDRAANDRYNLMVSRYFDIGTFKNVSASLSAYRNRYNERNDDGMYLSLSIPWGNTGTLSYNMTVNRDDNAHRVGYYDRIDEHNNYQISAGAARSGATTSGYYSHEGDMAQINANASYQSGRYSAIGLGAQGGVTLAQEGVVLHRINTPGGTRLMLDTDGVADVPVRGYGSTVLTNRYGKAVVTDVNSYYRNKASIDLNRLGDNVEATRSVVQATLTEGAIGYRKFDVISGEKAMAIIKLADGSEPPFGATVMNRRKQDTGIVNDGGSVYLSGINPGEVMTVHWNSGPQCEIQLPALLPDEVLMNTLLLPCHPLGTSKPALPSPPEGIKTAQVTPVT</sequence>
<keyword evidence="14" id="KW-1185">Reference proteome</keyword>
<dbReference type="Pfam" id="PF13954">
    <property type="entry name" value="PapC_N"/>
    <property type="match status" value="1"/>
</dbReference>
<evidence type="ECO:0000313" key="14">
    <source>
        <dbReference type="Proteomes" id="UP001558101"/>
    </source>
</evidence>
<evidence type="ECO:0000259" key="12">
    <source>
        <dbReference type="Pfam" id="PF13954"/>
    </source>
</evidence>
<feature type="domain" description="PapC N-terminal" evidence="12">
    <location>
        <begin position="36"/>
        <end position="181"/>
    </location>
</feature>
<dbReference type="InterPro" id="IPR018030">
    <property type="entry name" value="Fimbrial_membr_usher_CS"/>
</dbReference>
<dbReference type="PANTHER" id="PTHR30451:SF10">
    <property type="entry name" value="OUTER MEMBRANE USHER PROTEIN YFCU-RELATED"/>
    <property type="match status" value="1"/>
</dbReference>
<dbReference type="SUPFAM" id="SSF141729">
    <property type="entry name" value="FimD N-terminal domain-like"/>
    <property type="match status" value="1"/>
</dbReference>
<evidence type="ECO:0000256" key="8">
    <source>
        <dbReference type="ARBA" id="ARBA00023237"/>
    </source>
</evidence>
<dbReference type="InterPro" id="IPR037224">
    <property type="entry name" value="PapC_N_sf"/>
</dbReference>
<protein>
    <submittedName>
        <fullName evidence="13">Outer membrane usher protein</fullName>
    </submittedName>
</protein>
<dbReference type="Gene3D" id="3.10.20.410">
    <property type="match status" value="1"/>
</dbReference>
<evidence type="ECO:0000313" key="13">
    <source>
        <dbReference type="EMBL" id="MEX3174254.1"/>
    </source>
</evidence>
<gene>
    <name evidence="13" type="ORF">AB4M04_19475</name>
</gene>
<comment type="similarity">
    <text evidence="2 9">Belongs to the fimbrial export usher family.</text>
</comment>
<feature type="region of interest" description="Disordered" evidence="10">
    <location>
        <begin position="837"/>
        <end position="858"/>
    </location>
</feature>
<evidence type="ECO:0000256" key="5">
    <source>
        <dbReference type="ARBA" id="ARBA00022692"/>
    </source>
</evidence>
<dbReference type="InterPro" id="IPR043142">
    <property type="entry name" value="PapC-like_C_sf"/>
</dbReference>
<dbReference type="InterPro" id="IPR000015">
    <property type="entry name" value="Fimb_usher"/>
</dbReference>
<evidence type="ECO:0000256" key="4">
    <source>
        <dbReference type="ARBA" id="ARBA00022452"/>
    </source>
</evidence>
<evidence type="ECO:0000256" key="10">
    <source>
        <dbReference type="SAM" id="MobiDB-lite"/>
    </source>
</evidence>
<comment type="subcellular location">
    <subcellularLocation>
        <location evidence="1 9">Cell outer membrane</location>
        <topology evidence="1 9">Multi-pass membrane protein</topology>
    </subcellularLocation>
</comment>
<evidence type="ECO:0000259" key="11">
    <source>
        <dbReference type="Pfam" id="PF13953"/>
    </source>
</evidence>
<keyword evidence="8 9" id="KW-0998">Cell outer membrane</keyword>
<evidence type="ECO:0000256" key="6">
    <source>
        <dbReference type="ARBA" id="ARBA00022729"/>
    </source>
</evidence>